<evidence type="ECO:0000313" key="3">
    <source>
        <dbReference type="Proteomes" id="UP000809273"/>
    </source>
</evidence>
<organism evidence="2 3">
    <name type="scientific">Candidatus Zymogenus saltonus</name>
    <dbReference type="NCBI Taxonomy" id="2844893"/>
    <lineage>
        <taxon>Bacteria</taxon>
        <taxon>Deltaproteobacteria</taxon>
        <taxon>Candidatus Zymogenia</taxon>
        <taxon>Candidatus Zymogeniales</taxon>
        <taxon>Candidatus Zymogenaceae</taxon>
        <taxon>Candidatus Zymogenus</taxon>
    </lineage>
</organism>
<sequence>MVFKDMLPNQVFHLAMITGEEVLGKKGLNALLNYTKLQKFIDNYPPYNMDLEYTSEEFNRLMAGFIAILGEKGARPIMFRAGVRVFEITHEQFPDLFNIDGIEPEKRSPEKMFDEFKRIYQIIVDASIAIYGEVYKFYDCEEGATLEMSPCLWCVGLKTEKPICFAQVGFQYGVTRWILGKTVKIEETECIACGDDKCKFVIHRPE</sequence>
<evidence type="ECO:0000313" key="2">
    <source>
        <dbReference type="EMBL" id="MBN1573687.1"/>
    </source>
</evidence>
<feature type="domain" description="4-vinyl reductase 4VR" evidence="1">
    <location>
        <begin position="145"/>
        <end position="204"/>
    </location>
</feature>
<dbReference type="InterPro" id="IPR024096">
    <property type="entry name" value="NO_sig/Golgi_transp_ligand-bd"/>
</dbReference>
<accession>A0A9D8KGD6</accession>
<dbReference type="SUPFAM" id="SSF111126">
    <property type="entry name" value="Ligand-binding domain in the NO signalling and Golgi transport"/>
    <property type="match status" value="1"/>
</dbReference>
<dbReference type="PANTHER" id="PTHR35090:SF2">
    <property type="entry name" value="ARSR FAMILY TRANSCRIPTIONAL REGULATOR"/>
    <property type="match status" value="1"/>
</dbReference>
<name>A0A9D8KGD6_9DELT</name>
<reference evidence="2" key="2">
    <citation type="submission" date="2021-01" db="EMBL/GenBank/DDBJ databases">
        <authorList>
            <person name="Hahn C.R."/>
            <person name="Youssef N.H."/>
            <person name="Elshahed M."/>
        </authorList>
    </citation>
    <scope>NUCLEOTIDE SEQUENCE</scope>
    <source>
        <strain evidence="2">Zod_Metabat.24</strain>
    </source>
</reference>
<dbReference type="EMBL" id="JAFGIX010000054">
    <property type="protein sequence ID" value="MBN1573687.1"/>
    <property type="molecule type" value="Genomic_DNA"/>
</dbReference>
<proteinExistence type="predicted"/>
<dbReference type="Gene3D" id="3.30.1380.20">
    <property type="entry name" value="Trafficking protein particle complex subunit 3"/>
    <property type="match status" value="1"/>
</dbReference>
<dbReference type="Pfam" id="PF02830">
    <property type="entry name" value="V4R"/>
    <property type="match status" value="1"/>
</dbReference>
<reference evidence="2" key="1">
    <citation type="journal article" date="2021" name="Environ. Microbiol.">
        <title>Genomic characterization of three novel Desulfobacterota classes expand the metabolic and phylogenetic diversity of the phylum.</title>
        <authorList>
            <person name="Murphy C.L."/>
            <person name="Biggerstaff J."/>
            <person name="Eichhorn A."/>
            <person name="Ewing E."/>
            <person name="Shahan R."/>
            <person name="Soriano D."/>
            <person name="Stewart S."/>
            <person name="VanMol K."/>
            <person name="Walker R."/>
            <person name="Walters P."/>
            <person name="Elshahed M.S."/>
            <person name="Youssef N.H."/>
        </authorList>
    </citation>
    <scope>NUCLEOTIDE SEQUENCE</scope>
    <source>
        <strain evidence="2">Zod_Metabat.24</strain>
    </source>
</reference>
<gene>
    <name evidence="2" type="ORF">JW984_10880</name>
</gene>
<dbReference type="AlphaFoldDB" id="A0A9D8KGD6"/>
<protein>
    <recommendedName>
        <fullName evidence="1">4-vinyl reductase 4VR domain-containing protein</fullName>
    </recommendedName>
</protein>
<dbReference type="PANTHER" id="PTHR35090">
    <property type="entry name" value="DNA-DIRECTED RNA POLYMERASE SUBUNIT I"/>
    <property type="match status" value="1"/>
</dbReference>
<dbReference type="SMART" id="SM00989">
    <property type="entry name" value="V4R"/>
    <property type="match status" value="1"/>
</dbReference>
<comment type="caution">
    <text evidence="2">The sequence shown here is derived from an EMBL/GenBank/DDBJ whole genome shotgun (WGS) entry which is preliminary data.</text>
</comment>
<dbReference type="Proteomes" id="UP000809273">
    <property type="component" value="Unassembled WGS sequence"/>
</dbReference>
<dbReference type="InterPro" id="IPR004096">
    <property type="entry name" value="V4R"/>
</dbReference>
<evidence type="ECO:0000259" key="1">
    <source>
        <dbReference type="SMART" id="SM00989"/>
    </source>
</evidence>